<dbReference type="GO" id="GO:0046872">
    <property type="term" value="F:metal ion binding"/>
    <property type="evidence" value="ECO:0007669"/>
    <property type="project" value="UniProtKB-KW"/>
</dbReference>
<evidence type="ECO:0000256" key="2">
    <source>
        <dbReference type="ARBA" id="ARBA00022723"/>
    </source>
</evidence>
<keyword evidence="3" id="KW-0408">Iron</keyword>
<dbReference type="OrthoDB" id="479699at2"/>
<name>A0A136A4G3_9ALTE</name>
<evidence type="ECO:0000256" key="3">
    <source>
        <dbReference type="ARBA" id="ARBA00023004"/>
    </source>
</evidence>
<accession>A0A136A4G3</accession>
<organism evidence="5 6">
    <name type="scientific">Paraglaciecola hydrolytica</name>
    <dbReference type="NCBI Taxonomy" id="1799789"/>
    <lineage>
        <taxon>Bacteria</taxon>
        <taxon>Pseudomonadati</taxon>
        <taxon>Pseudomonadota</taxon>
        <taxon>Gammaproteobacteria</taxon>
        <taxon>Alteromonadales</taxon>
        <taxon>Alteromonadaceae</taxon>
        <taxon>Paraglaciecola</taxon>
    </lineage>
</organism>
<feature type="domain" description="JmjC" evidence="4">
    <location>
        <begin position="93"/>
        <end position="239"/>
    </location>
</feature>
<dbReference type="Gene3D" id="2.60.120.650">
    <property type="entry name" value="Cupin"/>
    <property type="match status" value="1"/>
</dbReference>
<evidence type="ECO:0000313" key="5">
    <source>
        <dbReference type="EMBL" id="KXI30135.1"/>
    </source>
</evidence>
<dbReference type="EMBL" id="LSNE01000003">
    <property type="protein sequence ID" value="KXI30135.1"/>
    <property type="molecule type" value="Genomic_DNA"/>
</dbReference>
<dbReference type="InterPro" id="IPR039994">
    <property type="entry name" value="NO66-like"/>
</dbReference>
<evidence type="ECO:0000259" key="4">
    <source>
        <dbReference type="PROSITE" id="PS51184"/>
    </source>
</evidence>
<dbReference type="PANTHER" id="PTHR13096">
    <property type="entry name" value="MINA53 MYC INDUCED NUCLEAR ANTIGEN"/>
    <property type="match status" value="1"/>
</dbReference>
<evidence type="ECO:0000313" key="6">
    <source>
        <dbReference type="Proteomes" id="UP000070299"/>
    </source>
</evidence>
<keyword evidence="2" id="KW-0479">Metal-binding</keyword>
<dbReference type="SUPFAM" id="SSF51197">
    <property type="entry name" value="Clavaminate synthase-like"/>
    <property type="match status" value="1"/>
</dbReference>
<dbReference type="InterPro" id="IPR003347">
    <property type="entry name" value="JmjC_dom"/>
</dbReference>
<dbReference type="Proteomes" id="UP000070299">
    <property type="component" value="Unassembled WGS sequence"/>
</dbReference>
<dbReference type="PANTHER" id="PTHR13096:SF8">
    <property type="entry name" value="RIBOSOMAL OXYGENASE 1"/>
    <property type="match status" value="1"/>
</dbReference>
<keyword evidence="6" id="KW-1185">Reference proteome</keyword>
<evidence type="ECO:0000256" key="1">
    <source>
        <dbReference type="ARBA" id="ARBA00001954"/>
    </source>
</evidence>
<protein>
    <recommendedName>
        <fullName evidence="4">JmjC domain-containing protein</fullName>
    </recommendedName>
</protein>
<sequence length="394" mass="43662">MILSTAQQILSKILTPCTYEQFFSDIVSRRPFALLSGQSPERASMLGSDPKKAILGEFEKYAHTLTCHIHTPKVPPPVARKVANAEAFQALIREYHERGYTVRLPEVIDIAPQLSEFTRALEFIFEKPVGVVIFWSEAGAAAPVHHDEIDVIVVQITGTKRWFISDEPATLPNVWKGIGEGPPPLGRYTTYDVEPGDLLYVPRGTAHTVQSTSESIHLSIGFVPVTVRDGLNAVLDHMADLDRNIRSNIGLRADNVSGGQDQNAIFEQIRAGLKKLSEQCQTDEFILQAMAKRRSRMVYDLPKLKSDKTTSTIHVNSKIKHNPLSISQLIGTADILDWCQPAEKILIHPGAEQALRFIAANVEFKVMDIPGELGDDVRIALVSRLITSGFLQAK</sequence>
<proteinExistence type="predicted"/>
<comment type="caution">
    <text evidence="5">The sequence shown here is derived from an EMBL/GenBank/DDBJ whole genome shotgun (WGS) entry which is preliminary data.</text>
</comment>
<gene>
    <name evidence="5" type="ORF">AX660_09060</name>
</gene>
<dbReference type="STRING" id="1799789.AX660_09060"/>
<reference evidence="6" key="1">
    <citation type="submission" date="2016-02" db="EMBL/GenBank/DDBJ databases">
        <authorList>
            <person name="Schultz-Johansen M."/>
            <person name="Glaring M.A."/>
            <person name="Bech P.K."/>
            <person name="Stougaard P."/>
        </authorList>
    </citation>
    <scope>NUCLEOTIDE SEQUENCE [LARGE SCALE GENOMIC DNA]</scope>
    <source>
        <strain evidence="6">S66</strain>
    </source>
</reference>
<dbReference type="PROSITE" id="PS51184">
    <property type="entry name" value="JMJC"/>
    <property type="match status" value="1"/>
</dbReference>
<dbReference type="Pfam" id="PF08007">
    <property type="entry name" value="JmjC_2"/>
    <property type="match status" value="1"/>
</dbReference>
<dbReference type="AlphaFoldDB" id="A0A136A4G3"/>
<comment type="cofactor">
    <cofactor evidence="1">
        <name>Fe(2+)</name>
        <dbReference type="ChEBI" id="CHEBI:29033"/>
    </cofactor>
</comment>